<proteinExistence type="inferred from homology"/>
<dbReference type="AlphaFoldDB" id="A0AA40F3I8"/>
<dbReference type="PROSITE" id="PS51891">
    <property type="entry name" value="CENP_V_GFA"/>
    <property type="match status" value="1"/>
</dbReference>
<keyword evidence="4" id="KW-0456">Lyase</keyword>
<evidence type="ECO:0000256" key="2">
    <source>
        <dbReference type="ARBA" id="ARBA00022723"/>
    </source>
</evidence>
<dbReference type="Proteomes" id="UP001172155">
    <property type="component" value="Unassembled WGS sequence"/>
</dbReference>
<comment type="caution">
    <text evidence="6">The sequence shown here is derived from an EMBL/GenBank/DDBJ whole genome shotgun (WGS) entry which is preliminary data.</text>
</comment>
<dbReference type="PANTHER" id="PTHR33337">
    <property type="entry name" value="GFA DOMAIN-CONTAINING PROTEIN"/>
    <property type="match status" value="1"/>
</dbReference>
<dbReference type="Pfam" id="PF04828">
    <property type="entry name" value="GFA"/>
    <property type="match status" value="1"/>
</dbReference>
<evidence type="ECO:0000256" key="1">
    <source>
        <dbReference type="ARBA" id="ARBA00005495"/>
    </source>
</evidence>
<evidence type="ECO:0000259" key="5">
    <source>
        <dbReference type="PROSITE" id="PS51891"/>
    </source>
</evidence>
<dbReference type="GO" id="GO:0016846">
    <property type="term" value="F:carbon-sulfur lyase activity"/>
    <property type="evidence" value="ECO:0007669"/>
    <property type="project" value="InterPro"/>
</dbReference>
<sequence>MEVICQCELVSFQTPTPAPLRLYHCHCTECQKQSGSAYGTSAVFATEGIFPLSDNLEAQLSVFTRPAKQGRTMDCYFCKTCGVRIMHRVREADGQGRNTLIIKGGVLQGLSYKGAGHIYTRSAVVEIPAGVERWEASPEPESGRK</sequence>
<evidence type="ECO:0000256" key="4">
    <source>
        <dbReference type="ARBA" id="ARBA00023239"/>
    </source>
</evidence>
<dbReference type="SUPFAM" id="SSF51316">
    <property type="entry name" value="Mss4-like"/>
    <property type="match status" value="1"/>
</dbReference>
<dbReference type="EMBL" id="JAUKUD010000003">
    <property type="protein sequence ID" value="KAK0750567.1"/>
    <property type="molecule type" value="Genomic_DNA"/>
</dbReference>
<comment type="similarity">
    <text evidence="1">Belongs to the Gfa family.</text>
</comment>
<accession>A0AA40F3I8</accession>
<protein>
    <submittedName>
        <fullName evidence="6">Mss4-like protein</fullName>
    </submittedName>
</protein>
<keyword evidence="2" id="KW-0479">Metal-binding</keyword>
<evidence type="ECO:0000313" key="6">
    <source>
        <dbReference type="EMBL" id="KAK0750567.1"/>
    </source>
</evidence>
<gene>
    <name evidence="6" type="ORF">B0T18DRAFT_321425</name>
</gene>
<dbReference type="PANTHER" id="PTHR33337:SF3">
    <property type="entry name" value="CENP-V_GFA DOMAIN-CONTAINING PROTEIN"/>
    <property type="match status" value="1"/>
</dbReference>
<evidence type="ECO:0000256" key="3">
    <source>
        <dbReference type="ARBA" id="ARBA00022833"/>
    </source>
</evidence>
<organism evidence="6 7">
    <name type="scientific">Schizothecium vesticola</name>
    <dbReference type="NCBI Taxonomy" id="314040"/>
    <lineage>
        <taxon>Eukaryota</taxon>
        <taxon>Fungi</taxon>
        <taxon>Dikarya</taxon>
        <taxon>Ascomycota</taxon>
        <taxon>Pezizomycotina</taxon>
        <taxon>Sordariomycetes</taxon>
        <taxon>Sordariomycetidae</taxon>
        <taxon>Sordariales</taxon>
        <taxon>Schizotheciaceae</taxon>
        <taxon>Schizothecium</taxon>
    </lineage>
</organism>
<keyword evidence="7" id="KW-1185">Reference proteome</keyword>
<feature type="domain" description="CENP-V/GFA" evidence="5">
    <location>
        <begin position="1"/>
        <end position="135"/>
    </location>
</feature>
<dbReference type="InterPro" id="IPR011057">
    <property type="entry name" value="Mss4-like_sf"/>
</dbReference>
<reference evidence="6" key="1">
    <citation type="submission" date="2023-06" db="EMBL/GenBank/DDBJ databases">
        <title>Genome-scale phylogeny and comparative genomics of the fungal order Sordariales.</title>
        <authorList>
            <consortium name="Lawrence Berkeley National Laboratory"/>
            <person name="Hensen N."/>
            <person name="Bonometti L."/>
            <person name="Westerberg I."/>
            <person name="Brannstrom I.O."/>
            <person name="Guillou S."/>
            <person name="Cros-Aarteil S."/>
            <person name="Calhoun S."/>
            <person name="Haridas S."/>
            <person name="Kuo A."/>
            <person name="Mondo S."/>
            <person name="Pangilinan J."/>
            <person name="Riley R."/>
            <person name="LaButti K."/>
            <person name="Andreopoulos B."/>
            <person name="Lipzen A."/>
            <person name="Chen C."/>
            <person name="Yanf M."/>
            <person name="Daum C."/>
            <person name="Ng V."/>
            <person name="Clum A."/>
            <person name="Steindorff A."/>
            <person name="Ohm R."/>
            <person name="Martin F."/>
            <person name="Silar P."/>
            <person name="Natvig D."/>
            <person name="Lalanne C."/>
            <person name="Gautier V."/>
            <person name="Ament-velasquez S.L."/>
            <person name="Kruys A."/>
            <person name="Hutchinson M.I."/>
            <person name="Powell A.J."/>
            <person name="Barry K."/>
            <person name="Miller A.N."/>
            <person name="Grigoriev I.V."/>
            <person name="Debuchy R."/>
            <person name="Gladieux P."/>
            <person name="Thoren M.H."/>
            <person name="Johannesson H."/>
        </authorList>
    </citation>
    <scope>NUCLEOTIDE SEQUENCE</scope>
    <source>
        <strain evidence="6">SMH3187-1</strain>
    </source>
</reference>
<dbReference type="InterPro" id="IPR006913">
    <property type="entry name" value="CENP-V/GFA"/>
</dbReference>
<keyword evidence="3" id="KW-0862">Zinc</keyword>
<dbReference type="Gene3D" id="3.90.1590.10">
    <property type="entry name" value="glutathione-dependent formaldehyde- activating enzyme (gfa)"/>
    <property type="match status" value="1"/>
</dbReference>
<evidence type="ECO:0000313" key="7">
    <source>
        <dbReference type="Proteomes" id="UP001172155"/>
    </source>
</evidence>
<name>A0AA40F3I8_9PEZI</name>
<dbReference type="GO" id="GO:0046872">
    <property type="term" value="F:metal ion binding"/>
    <property type="evidence" value="ECO:0007669"/>
    <property type="project" value="UniProtKB-KW"/>
</dbReference>